<evidence type="ECO:0000256" key="4">
    <source>
        <dbReference type="ARBA" id="ARBA00022840"/>
    </source>
</evidence>
<keyword evidence="8" id="KW-1185">Reference proteome</keyword>
<evidence type="ECO:0000313" key="8">
    <source>
        <dbReference type="Proteomes" id="UP000001304"/>
    </source>
</evidence>
<dbReference type="Pfam" id="PF00005">
    <property type="entry name" value="ABC_tran"/>
    <property type="match status" value="1"/>
</dbReference>
<dbReference type="GO" id="GO:0016887">
    <property type="term" value="F:ATP hydrolysis activity"/>
    <property type="evidence" value="ECO:0007669"/>
    <property type="project" value="InterPro"/>
</dbReference>
<dbReference type="InterPro" id="IPR027417">
    <property type="entry name" value="P-loop_NTPase"/>
</dbReference>
<dbReference type="SUPFAM" id="SSF52540">
    <property type="entry name" value="P-loop containing nucleoside triphosphate hydrolases"/>
    <property type="match status" value="1"/>
</dbReference>
<evidence type="ECO:0000259" key="6">
    <source>
        <dbReference type="PROSITE" id="PS50893"/>
    </source>
</evidence>
<gene>
    <name evidence="7" type="ordered locus">Igag_0497</name>
</gene>
<dbReference type="BioCyc" id="IAGG583356:GHAH-501-MONOMER"/>
<evidence type="ECO:0000313" key="7">
    <source>
        <dbReference type="EMBL" id="ADM27335.1"/>
    </source>
</evidence>
<accession>E0SRY5</accession>
<comment type="function">
    <text evidence="5">Probably part of an ABC transporter complex. Responsible for energy coupling to the transport system.</text>
</comment>
<dbReference type="InterPro" id="IPR003593">
    <property type="entry name" value="AAA+_ATPase"/>
</dbReference>
<dbReference type="InterPro" id="IPR003439">
    <property type="entry name" value="ABC_transporter-like_ATP-bd"/>
</dbReference>
<dbReference type="GO" id="GO:0042626">
    <property type="term" value="F:ATPase-coupled transmembrane transporter activity"/>
    <property type="evidence" value="ECO:0007669"/>
    <property type="project" value="TreeGrafter"/>
</dbReference>
<dbReference type="HOGENOM" id="CLU_000604_1_22_2"/>
<keyword evidence="3" id="KW-0547">Nucleotide-binding</keyword>
<proteinExistence type="predicted"/>
<dbReference type="KEGG" id="iag:Igag_0497"/>
<sequence length="293" mass="33048">METNKLSRDRCNIDEIVVARGAVYRYRESFSLGPIDISIGRRQIVAFIGPNGSGKTTLLKLLSGIYRPVEGDVYICGVNTKSLGLRDIARYIGYVPQNPWMMFHSDNVLDELITVSRNIGIDIDIAKENAIRIATMFGIEHLLDRSPLTVSEGEARRIAIASALIHNPYTLFLDEPTAGLDYNLKKILTDIINSSIDFLGISIAIATHDIDFLYMINRDIDIAVLSNGKIVYRGNINDIDMDTLYKYNIIPPQIHRVSRVLRDLIAIDFRDIDDIVTYILSRKDSIGEKICRQ</sequence>
<dbReference type="AlphaFoldDB" id="E0SRY5"/>
<evidence type="ECO:0000256" key="3">
    <source>
        <dbReference type="ARBA" id="ARBA00022741"/>
    </source>
</evidence>
<dbReference type="GO" id="GO:0043190">
    <property type="term" value="C:ATP-binding cassette (ABC) transporter complex"/>
    <property type="evidence" value="ECO:0007669"/>
    <property type="project" value="TreeGrafter"/>
</dbReference>
<evidence type="ECO:0000256" key="5">
    <source>
        <dbReference type="ARBA" id="ARBA00025157"/>
    </source>
</evidence>
<feature type="domain" description="ABC transporter" evidence="6">
    <location>
        <begin position="11"/>
        <end position="252"/>
    </location>
</feature>
<protein>
    <submittedName>
        <fullName evidence="7">ABC transporter related</fullName>
    </submittedName>
</protein>
<dbReference type="InterPro" id="IPR050095">
    <property type="entry name" value="ECF_ABC_transporter_ATP-bd"/>
</dbReference>
<dbReference type="PANTHER" id="PTHR43553">
    <property type="entry name" value="HEAVY METAL TRANSPORTER"/>
    <property type="match status" value="1"/>
</dbReference>
<name>E0SRY5_IGNAA</name>
<dbReference type="EMBL" id="CP002098">
    <property type="protein sequence ID" value="ADM27335.1"/>
    <property type="molecule type" value="Genomic_DNA"/>
</dbReference>
<dbReference type="GO" id="GO:0005524">
    <property type="term" value="F:ATP binding"/>
    <property type="evidence" value="ECO:0007669"/>
    <property type="project" value="UniProtKB-KW"/>
</dbReference>
<organism evidence="7 8">
    <name type="scientific">Ignisphaera aggregans (strain DSM 17230 / JCM 13409 / AQ1.S1)</name>
    <dbReference type="NCBI Taxonomy" id="583356"/>
    <lineage>
        <taxon>Archaea</taxon>
        <taxon>Thermoproteota</taxon>
        <taxon>Thermoprotei</taxon>
        <taxon>Desulfurococcales</taxon>
        <taxon>Desulfurococcaceae</taxon>
        <taxon>Ignisphaera</taxon>
    </lineage>
</organism>
<keyword evidence="2" id="KW-0813">Transport</keyword>
<dbReference type="PROSITE" id="PS50893">
    <property type="entry name" value="ABC_TRANSPORTER_2"/>
    <property type="match status" value="1"/>
</dbReference>
<dbReference type="Gene3D" id="3.40.50.300">
    <property type="entry name" value="P-loop containing nucleotide triphosphate hydrolases"/>
    <property type="match status" value="1"/>
</dbReference>
<comment type="subcellular location">
    <subcellularLocation>
        <location evidence="1">Cell membrane</location>
    </subcellularLocation>
</comment>
<keyword evidence="4" id="KW-0067">ATP-binding</keyword>
<evidence type="ECO:0000256" key="1">
    <source>
        <dbReference type="ARBA" id="ARBA00004236"/>
    </source>
</evidence>
<dbReference type="STRING" id="583356.Igag_0497"/>
<dbReference type="CDD" id="cd03225">
    <property type="entry name" value="ABC_cobalt_CbiO_domain1"/>
    <property type="match status" value="1"/>
</dbReference>
<evidence type="ECO:0000256" key="2">
    <source>
        <dbReference type="ARBA" id="ARBA00022448"/>
    </source>
</evidence>
<reference evidence="7 8" key="1">
    <citation type="journal article" date="2010" name="Stand. Genomic Sci.">
        <title>Complete genome sequence of Ignisphaera aggregans type strain (AQ1.S1).</title>
        <authorList>
            <person name="Goker M."/>
            <person name="Held B."/>
            <person name="Lapidus A."/>
            <person name="Nolan M."/>
            <person name="Spring S."/>
            <person name="Yasawong M."/>
            <person name="Lucas S."/>
            <person name="Glavina Del Rio T."/>
            <person name="Tice H."/>
            <person name="Cheng J.F."/>
            <person name="Goodwin L."/>
            <person name="Tapia R."/>
            <person name="Pitluck S."/>
            <person name="Liolios K."/>
            <person name="Ivanova N."/>
            <person name="Mavromatis K."/>
            <person name="Mikhailova N."/>
            <person name="Pati A."/>
            <person name="Chen A."/>
            <person name="Palaniappan K."/>
            <person name="Brambilla E."/>
            <person name="Land M."/>
            <person name="Hauser L."/>
            <person name="Chang Y.J."/>
            <person name="Jeffries C.D."/>
            <person name="Brettin T."/>
            <person name="Detter J.C."/>
            <person name="Han C."/>
            <person name="Rohde M."/>
            <person name="Sikorski J."/>
            <person name="Woyke T."/>
            <person name="Bristow J."/>
            <person name="Eisen J.A."/>
            <person name="Markowitz V."/>
            <person name="Hugenholtz P."/>
            <person name="Kyrpides N.C."/>
            <person name="Klenk H.P."/>
        </authorList>
    </citation>
    <scope>NUCLEOTIDE SEQUENCE [LARGE SCALE GENOMIC DNA]</scope>
    <source>
        <strain evidence="8">DSM 17230 / JCM 13409 / AQ1.S1</strain>
    </source>
</reference>
<dbReference type="SMART" id="SM00382">
    <property type="entry name" value="AAA"/>
    <property type="match status" value="1"/>
</dbReference>
<dbReference type="InterPro" id="IPR015856">
    <property type="entry name" value="ABC_transpr_CbiO/EcfA_su"/>
</dbReference>
<dbReference type="Proteomes" id="UP000001304">
    <property type="component" value="Chromosome"/>
</dbReference>